<protein>
    <recommendedName>
        <fullName evidence="6">PhoH-like protein</fullName>
    </recommendedName>
</protein>
<evidence type="ECO:0000256" key="4">
    <source>
        <dbReference type="ARBA" id="ARBA00022741"/>
    </source>
</evidence>
<feature type="region of interest" description="Disordered" evidence="7">
    <location>
        <begin position="1"/>
        <end position="43"/>
    </location>
</feature>
<keyword evidence="4" id="KW-0547">Nucleotide-binding</keyword>
<feature type="compositionally biased region" description="Basic and acidic residues" evidence="7">
    <location>
        <begin position="13"/>
        <end position="37"/>
    </location>
</feature>
<gene>
    <name evidence="9" type="ORF">2L372D_204</name>
</gene>
<keyword evidence="10" id="KW-1185">Reference proteome</keyword>
<reference evidence="9 10" key="1">
    <citation type="submission" date="2019-04" db="EMBL/GenBank/DDBJ databases">
        <title>Nine Novel Phages from a Plateau Lake in Southwest China Provide Insights into Aeromonas Phage Diversity.</title>
        <authorList>
            <person name="Xiao W."/>
            <person name="Bai M."/>
            <person name="Wang Y."/>
            <person name="Cui X."/>
        </authorList>
    </citation>
    <scope>NUCLEOTIDE SEQUENCE [LARGE SCALE GENOMIC DNA]</scope>
</reference>
<evidence type="ECO:0000313" key="9">
    <source>
        <dbReference type="EMBL" id="QDB74118.1"/>
    </source>
</evidence>
<organism evidence="9 10">
    <name type="scientific">Aeromonas phage 2L372D</name>
    <dbReference type="NCBI Taxonomy" id="2588097"/>
    <lineage>
        <taxon>Viruses</taxon>
        <taxon>Duplodnaviria</taxon>
        <taxon>Heunggongvirae</taxon>
        <taxon>Uroviricota</taxon>
        <taxon>Caudoviricetes</taxon>
        <taxon>Plateaulakevirus</taxon>
        <taxon>Plateaulakevirus pv2L372D</taxon>
    </lineage>
</organism>
<dbReference type="Gene3D" id="3.40.50.300">
    <property type="entry name" value="P-loop containing nucleotide triphosphate hydrolases"/>
    <property type="match status" value="1"/>
</dbReference>
<dbReference type="Proteomes" id="UP000316128">
    <property type="component" value="Segment"/>
</dbReference>
<feature type="compositionally biased region" description="Basic residues" evidence="7">
    <location>
        <begin position="1"/>
        <end position="12"/>
    </location>
</feature>
<dbReference type="PANTHER" id="PTHR30473">
    <property type="entry name" value="PROTEIN PHOH"/>
    <property type="match status" value="1"/>
</dbReference>
<evidence type="ECO:0000256" key="1">
    <source>
        <dbReference type="ARBA" id="ARBA00004496"/>
    </source>
</evidence>
<comment type="similarity">
    <text evidence="2">Belongs to the PhoH family.</text>
</comment>
<keyword evidence="3" id="KW-0963">Cytoplasm</keyword>
<evidence type="ECO:0000313" key="10">
    <source>
        <dbReference type="Proteomes" id="UP000316128"/>
    </source>
</evidence>
<proteinExistence type="inferred from homology"/>
<evidence type="ECO:0000256" key="2">
    <source>
        <dbReference type="ARBA" id="ARBA00010393"/>
    </source>
</evidence>
<evidence type="ECO:0000256" key="3">
    <source>
        <dbReference type="ARBA" id="ARBA00022490"/>
    </source>
</evidence>
<dbReference type="SUPFAM" id="SSF52540">
    <property type="entry name" value="P-loop containing nucleoside triphosphate hydrolases"/>
    <property type="match status" value="1"/>
</dbReference>
<dbReference type="InterPro" id="IPR003714">
    <property type="entry name" value="PhoH"/>
</dbReference>
<comment type="subcellular location">
    <subcellularLocation>
        <location evidence="1">Cytoplasm</location>
    </subcellularLocation>
</comment>
<sequence>MYERHNNRKNKNSRREKQVDNQEGRQIKPKFTEERKNQPVKPLTPKQAEYMRLLETCNIVVVTGLFGTGKTYIASAMAADKFKQNEIHKIIVARPYVEVGKSSGSKPGSTLEKLYPLVRNTLDTIQQRLGYQMYQNALKDGLTGSIEVQEVASIRGRSFDEHSWLILDEAQLTDEAEMLAIVSRVSDNCKLILCGDLKQRDNKGTSGLAWFMEFVKRNNIRGVGHIDFDSTDDIVRGGVVRDIAIGLHRDKQRGIKTPESC</sequence>
<dbReference type="SMR" id="A0A4Y5TXQ2"/>
<evidence type="ECO:0000256" key="6">
    <source>
        <dbReference type="ARBA" id="ARBA00039970"/>
    </source>
</evidence>
<keyword evidence="5" id="KW-0067">ATP-binding</keyword>
<name>A0A4Y5TXQ2_9CAUD</name>
<accession>A0A4Y5TXQ2</accession>
<evidence type="ECO:0000256" key="7">
    <source>
        <dbReference type="SAM" id="MobiDB-lite"/>
    </source>
</evidence>
<evidence type="ECO:0000259" key="8">
    <source>
        <dbReference type="Pfam" id="PF02562"/>
    </source>
</evidence>
<dbReference type="EMBL" id="MK804893">
    <property type="protein sequence ID" value="QDB74118.1"/>
    <property type="molecule type" value="Genomic_DNA"/>
</dbReference>
<dbReference type="InterPro" id="IPR027417">
    <property type="entry name" value="P-loop_NTPase"/>
</dbReference>
<evidence type="ECO:0000256" key="5">
    <source>
        <dbReference type="ARBA" id="ARBA00022840"/>
    </source>
</evidence>
<dbReference type="PANTHER" id="PTHR30473:SF1">
    <property type="entry name" value="PHOH-LIKE PROTEIN"/>
    <property type="match status" value="1"/>
</dbReference>
<dbReference type="Pfam" id="PF02562">
    <property type="entry name" value="PhoH"/>
    <property type="match status" value="1"/>
</dbReference>
<dbReference type="GO" id="GO:0005524">
    <property type="term" value="F:ATP binding"/>
    <property type="evidence" value="ECO:0007669"/>
    <property type="project" value="UniProtKB-KW"/>
</dbReference>
<dbReference type="InterPro" id="IPR051451">
    <property type="entry name" value="PhoH2-like"/>
</dbReference>
<feature type="domain" description="PhoH-like protein" evidence="8">
    <location>
        <begin position="40"/>
        <end position="243"/>
    </location>
</feature>